<comment type="caution">
    <text evidence="2">The sequence shown here is derived from an EMBL/GenBank/DDBJ whole genome shotgun (WGS) entry which is preliminary data.</text>
</comment>
<sequence>MVNYYHRFIPNIATILSPLNQLLVGAKKRDKREIQWNLETEKSFQDIRDAMAKATLLYHPSVDAKLALVTDCSDFVMGGVLQEISSNGPKPLGFFSKKLSPTQCKYSTYDRELLAAYSILGTYYEFEQEEQASFTVKEVDMPKGNKKRLKVMTPYLAAALDRTKVSDRKAVFVVAETARSLGYEVDEITLSRSSIRRERMKHHSNMFHQLKTEFQEQDAKLMVHWDGKLLQNLTGKEKVDRLPVIVSGKSVHQLLTVAKLASGTGENQAIAVYAALQDWGLADKVSAMCFDTTSVNTGQINGTCILLEQKMNKKLLYLACRHHIMKLIIGAVFNKCMGFSSAPDVLLFKRFQAYWEFIDKNKYKTGINNKDILAQVADIKDDRIQFAEKLLHDSHSRDDYREFLELILIFLGKTPSRGIRFMAPGAMHHARWMSKMLYCLKIWMFSCQFTITPTEEKGLQKICIFAIHVYLKV</sequence>
<protein>
    <recommendedName>
        <fullName evidence="1">Reverse transcriptase/retrotransposon-derived protein RNase H-like domain-containing protein</fullName>
    </recommendedName>
</protein>
<evidence type="ECO:0000313" key="2">
    <source>
        <dbReference type="EMBL" id="GBM65257.1"/>
    </source>
</evidence>
<dbReference type="InterPro" id="IPR043502">
    <property type="entry name" value="DNA/RNA_pol_sf"/>
</dbReference>
<dbReference type="GO" id="GO:0042575">
    <property type="term" value="C:DNA polymerase complex"/>
    <property type="evidence" value="ECO:0007669"/>
    <property type="project" value="UniProtKB-ARBA"/>
</dbReference>
<evidence type="ECO:0000259" key="1">
    <source>
        <dbReference type="Pfam" id="PF17919"/>
    </source>
</evidence>
<dbReference type="Gene3D" id="3.30.70.270">
    <property type="match status" value="1"/>
</dbReference>
<reference evidence="2 3" key="1">
    <citation type="journal article" date="2019" name="Sci. Rep.">
        <title>Orb-weaving spider Araneus ventricosus genome elucidates the spidroin gene catalogue.</title>
        <authorList>
            <person name="Kono N."/>
            <person name="Nakamura H."/>
            <person name="Ohtoshi R."/>
            <person name="Moran D.A.P."/>
            <person name="Shinohara A."/>
            <person name="Yoshida Y."/>
            <person name="Fujiwara M."/>
            <person name="Mori M."/>
            <person name="Tomita M."/>
            <person name="Arakawa K."/>
        </authorList>
    </citation>
    <scope>NUCLEOTIDE SEQUENCE [LARGE SCALE GENOMIC DNA]</scope>
</reference>
<dbReference type="InterPro" id="IPR043128">
    <property type="entry name" value="Rev_trsase/Diguanyl_cyclase"/>
</dbReference>
<dbReference type="AlphaFoldDB" id="A0A4Y2HIW3"/>
<dbReference type="GO" id="GO:0071897">
    <property type="term" value="P:DNA biosynthetic process"/>
    <property type="evidence" value="ECO:0007669"/>
    <property type="project" value="UniProtKB-ARBA"/>
</dbReference>
<name>A0A4Y2HIW3_ARAVE</name>
<dbReference type="InterPro" id="IPR012337">
    <property type="entry name" value="RNaseH-like_sf"/>
</dbReference>
<proteinExistence type="predicted"/>
<dbReference type="SUPFAM" id="SSF56672">
    <property type="entry name" value="DNA/RNA polymerases"/>
    <property type="match status" value="1"/>
</dbReference>
<dbReference type="PANTHER" id="PTHR33064">
    <property type="entry name" value="POL PROTEIN"/>
    <property type="match status" value="1"/>
</dbReference>
<dbReference type="EMBL" id="BGPR01001968">
    <property type="protein sequence ID" value="GBM65257.1"/>
    <property type="molecule type" value="Genomic_DNA"/>
</dbReference>
<accession>A0A4Y2HIW3</accession>
<dbReference type="InterPro" id="IPR041577">
    <property type="entry name" value="RT_RNaseH_2"/>
</dbReference>
<dbReference type="PANTHER" id="PTHR33064:SF37">
    <property type="entry name" value="RIBONUCLEASE H"/>
    <property type="match status" value="1"/>
</dbReference>
<dbReference type="Pfam" id="PF17919">
    <property type="entry name" value="RT_RNaseH_2"/>
    <property type="match status" value="1"/>
</dbReference>
<gene>
    <name evidence="2" type="ORF">AVEN_46098_1</name>
</gene>
<keyword evidence="3" id="KW-1185">Reference proteome</keyword>
<dbReference type="SUPFAM" id="SSF53098">
    <property type="entry name" value="Ribonuclease H-like"/>
    <property type="match status" value="1"/>
</dbReference>
<organism evidence="2 3">
    <name type="scientific">Araneus ventricosus</name>
    <name type="common">Orbweaver spider</name>
    <name type="synonym">Epeira ventricosa</name>
    <dbReference type="NCBI Taxonomy" id="182803"/>
    <lineage>
        <taxon>Eukaryota</taxon>
        <taxon>Metazoa</taxon>
        <taxon>Ecdysozoa</taxon>
        <taxon>Arthropoda</taxon>
        <taxon>Chelicerata</taxon>
        <taxon>Arachnida</taxon>
        <taxon>Araneae</taxon>
        <taxon>Araneomorphae</taxon>
        <taxon>Entelegynae</taxon>
        <taxon>Araneoidea</taxon>
        <taxon>Araneidae</taxon>
        <taxon>Araneus</taxon>
    </lineage>
</organism>
<dbReference type="Proteomes" id="UP000499080">
    <property type="component" value="Unassembled WGS sequence"/>
</dbReference>
<dbReference type="InterPro" id="IPR051320">
    <property type="entry name" value="Viral_Replic_Matur_Polypro"/>
</dbReference>
<feature type="domain" description="Reverse transcriptase/retrotransposon-derived protein RNase H-like" evidence="1">
    <location>
        <begin position="36"/>
        <end position="125"/>
    </location>
</feature>
<evidence type="ECO:0000313" key="3">
    <source>
        <dbReference type="Proteomes" id="UP000499080"/>
    </source>
</evidence>
<dbReference type="OrthoDB" id="6626714at2759"/>